<dbReference type="Gene3D" id="3.90.1170.50">
    <property type="entry name" value="Aldehyde oxidase/xanthine dehydrogenase, a/b hammerhead"/>
    <property type="match status" value="1"/>
</dbReference>
<protein>
    <submittedName>
        <fullName evidence="4">Xanthine dehydrogenase YagR molybdenum-binding subunit</fullName>
        <ecNumber evidence="4">1.17.1.4</ecNumber>
    </submittedName>
</protein>
<dbReference type="EMBL" id="JAVDUU010000002">
    <property type="protein sequence ID" value="MDR6942355.1"/>
    <property type="molecule type" value="Genomic_DNA"/>
</dbReference>
<dbReference type="PANTHER" id="PTHR11908">
    <property type="entry name" value="XANTHINE DEHYDROGENASE"/>
    <property type="match status" value="1"/>
</dbReference>
<evidence type="ECO:0000256" key="2">
    <source>
        <dbReference type="ARBA" id="ARBA00023002"/>
    </source>
</evidence>
<gene>
    <name evidence="4" type="ORF">J2W55_002197</name>
</gene>
<sequence length="716" mass="76289">MEKDINANMPSSSDGLNRVDGRLKVTGAAKYSAEYSVEGLTYGVLVGSTITKGTIKAIDTKAAEAAPGVLAVVTHLNAPKVPGFQPAPGKPASPKGPLKVLNTDKVLYNGQPIALVIADTFECALFAASLVKVRYDVGKHVTSLPDNMNKGFAPRGEGVYKRGTADAWQSAPFKVEQEYIVPTDTHNPMELHSIIAKWDADDKLTVWDKTQGVMDTREEIAKLFKIPAENIQVNSKFVGGAFGSALRVWPHEIAAVIGAKMVKKPVKLVLSRADMFTSVGHRPYTWQKVGLGATADGKLTGISHEATGQTSEYENFTEGTVRVSQGLYACPNIYTKYNLVSLNIGTPTWMRGPGEATGAFALESALDELSYALKIDPIELRLRNYAETDPESGKPYSSKFLNEAYQLGASHIGWSERKQQPGSVKKDGWFVGYGVGGGMFGAYRDGATVKATMMADGSLVLQTAASDIGPGTGTAMVMIAAEQMGIPADKVRFEIGESSLPQAPTQGGSATTASVGSAVHYACIDLKEKFQKLIGNGGTDKLDYAQVLKQHNLPSLEVTTKADGGTGRDKYAMNSWSVHFVKVLVNTATGVVKIDKVASVADSGRIISPKTARSQVVGGAIGGIGMALMEEAVIDHRYGRYVNNNFADYHVPVNADIPQIDALFVNKPDPIINPMGAKGMAEIALIGMAAAVANAVYNASGKRVRELPLTPDKVMA</sequence>
<proteinExistence type="predicted"/>
<dbReference type="EC" id="1.17.1.4" evidence="4"/>
<keyword evidence="2 4" id="KW-0560">Oxidoreductase</keyword>
<dbReference type="PANTHER" id="PTHR11908:SF132">
    <property type="entry name" value="ALDEHYDE OXIDASE 1-RELATED"/>
    <property type="match status" value="1"/>
</dbReference>
<dbReference type="Pfam" id="PF01315">
    <property type="entry name" value="Ald_Xan_dh_C"/>
    <property type="match status" value="1"/>
</dbReference>
<feature type="domain" description="Aldehyde oxidase/xanthine dehydrogenase a/b hammerhead" evidence="3">
    <location>
        <begin position="26"/>
        <end position="139"/>
    </location>
</feature>
<evidence type="ECO:0000313" key="5">
    <source>
        <dbReference type="Proteomes" id="UP001247620"/>
    </source>
</evidence>
<dbReference type="GO" id="GO:0004854">
    <property type="term" value="F:xanthine dehydrogenase activity"/>
    <property type="evidence" value="ECO:0007669"/>
    <property type="project" value="UniProtKB-EC"/>
</dbReference>
<dbReference type="RefSeq" id="WP_310095485.1">
    <property type="nucleotide sequence ID" value="NZ_JAVDUU010000002.1"/>
</dbReference>
<dbReference type="InterPro" id="IPR046867">
    <property type="entry name" value="AldOxase/xan_DH_MoCoBD2"/>
</dbReference>
<dbReference type="Proteomes" id="UP001247620">
    <property type="component" value="Unassembled WGS sequence"/>
</dbReference>
<dbReference type="SUPFAM" id="SSF56003">
    <property type="entry name" value="Molybdenum cofactor-binding domain"/>
    <property type="match status" value="1"/>
</dbReference>
<keyword evidence="5" id="KW-1185">Reference proteome</keyword>
<dbReference type="SUPFAM" id="SSF54665">
    <property type="entry name" value="CO dehydrogenase molybdoprotein N-domain-like"/>
    <property type="match status" value="1"/>
</dbReference>
<reference evidence="4 5" key="1">
    <citation type="submission" date="2023-07" db="EMBL/GenBank/DDBJ databases">
        <title>Sorghum-associated microbial communities from plants grown in Nebraska, USA.</title>
        <authorList>
            <person name="Schachtman D."/>
        </authorList>
    </citation>
    <scope>NUCLEOTIDE SEQUENCE [LARGE SCALE GENOMIC DNA]</scope>
    <source>
        <strain evidence="4 5">3262</strain>
    </source>
</reference>
<dbReference type="InterPro" id="IPR037165">
    <property type="entry name" value="AldOxase/xan_DH_Mopterin-bd_sf"/>
</dbReference>
<organism evidence="4 5">
    <name type="scientific">Mucilaginibacter pocheonensis</name>
    <dbReference type="NCBI Taxonomy" id="398050"/>
    <lineage>
        <taxon>Bacteria</taxon>
        <taxon>Pseudomonadati</taxon>
        <taxon>Bacteroidota</taxon>
        <taxon>Sphingobacteriia</taxon>
        <taxon>Sphingobacteriales</taxon>
        <taxon>Sphingobacteriaceae</taxon>
        <taxon>Mucilaginibacter</taxon>
    </lineage>
</organism>
<accession>A0ABU1TAD7</accession>
<dbReference type="InterPro" id="IPR036856">
    <property type="entry name" value="Ald_Oxase/Xan_DH_a/b_sf"/>
</dbReference>
<dbReference type="Pfam" id="PF02738">
    <property type="entry name" value="MoCoBD_1"/>
    <property type="match status" value="1"/>
</dbReference>
<keyword evidence="1" id="KW-0500">Molybdenum</keyword>
<evidence type="ECO:0000313" key="4">
    <source>
        <dbReference type="EMBL" id="MDR6942355.1"/>
    </source>
</evidence>
<name>A0ABU1TAD7_9SPHI</name>
<dbReference type="Gene3D" id="3.30.365.10">
    <property type="entry name" value="Aldehyde oxidase/xanthine dehydrogenase, molybdopterin binding domain"/>
    <property type="match status" value="4"/>
</dbReference>
<comment type="caution">
    <text evidence="4">The sequence shown here is derived from an EMBL/GenBank/DDBJ whole genome shotgun (WGS) entry which is preliminary data.</text>
</comment>
<evidence type="ECO:0000259" key="3">
    <source>
        <dbReference type="SMART" id="SM01008"/>
    </source>
</evidence>
<dbReference type="Pfam" id="PF20256">
    <property type="entry name" value="MoCoBD_2"/>
    <property type="match status" value="1"/>
</dbReference>
<dbReference type="InterPro" id="IPR000674">
    <property type="entry name" value="Ald_Oxase/Xan_DH_a/b"/>
</dbReference>
<evidence type="ECO:0000256" key="1">
    <source>
        <dbReference type="ARBA" id="ARBA00022505"/>
    </source>
</evidence>
<dbReference type="InterPro" id="IPR016208">
    <property type="entry name" value="Ald_Oxase/xanthine_DH-like"/>
</dbReference>
<dbReference type="InterPro" id="IPR008274">
    <property type="entry name" value="AldOxase/xan_DH_MoCoBD1"/>
</dbReference>
<dbReference type="SMART" id="SM01008">
    <property type="entry name" value="Ald_Xan_dh_C"/>
    <property type="match status" value="1"/>
</dbReference>